<evidence type="ECO:0000313" key="3">
    <source>
        <dbReference type="Proteomes" id="UP000011096"/>
    </source>
</evidence>
<sequence length="532" mass="60259">MHRDARWLSRQCPSSSSFVVVFHPVRLARIDAASPICVPVDWTLLASDRQSKMAKLTDLPPEIILMIIKILRPRFDGKLSVATGHEKASAGDYYDTAFTVSDLLHENSQKRHALASFALSHRAFTRASVEQNYTIAGIHKLYERTALKRMVSLLRLIDCNNTVRTSIRHLYVHARHPTVTRDFIDFYEAKVATLLDSFGPMSLDVPCLESLDSTAAVPSRYLIGYCVALILIRLPSLQELTLSVEQPTLRTMAQVLSVARTHQNPNSNTPTPLSIPILQALNISDLGLEYIEELEPCLWTKPGSERCFHNSVLRQHFNVSTVTSLVLDKVHMEVPLLVKTVRNCLALRKLVCVRFVARMMSSSDLNAIMDAIRDQYKTLVTLCLDLSTWHYVQDQRVYDRIATLGDLPSLEQLWITTCTFADDDEEDNIDNSESQGHNSNESDTDDSNLAEHEVFETFLPSLPESLKRLHLAGGVRPIRQSLLDMVQRIKMGGLRNLREIGLSRRQWDDELEEAFAEYVPVRTTVDPRPATW</sequence>
<proteinExistence type="predicted"/>
<dbReference type="OrthoDB" id="4823422at2759"/>
<feature type="region of interest" description="Disordered" evidence="1">
    <location>
        <begin position="425"/>
        <end position="447"/>
    </location>
</feature>
<comment type="caution">
    <text evidence="2">The sequence shown here is derived from an EMBL/GenBank/DDBJ whole genome shotgun (WGS) entry which is preliminary data.</text>
</comment>
<dbReference type="EMBL" id="ANPB02000004">
    <property type="protein sequence ID" value="KAF4484788.1"/>
    <property type="molecule type" value="Genomic_DNA"/>
</dbReference>
<dbReference type="Proteomes" id="UP000011096">
    <property type="component" value="Unassembled WGS sequence"/>
</dbReference>
<dbReference type="InParanoid" id="A0A7J6J893"/>
<reference evidence="2 3" key="2">
    <citation type="submission" date="2020-04" db="EMBL/GenBank/DDBJ databases">
        <title>Genome sequencing and assembly of multiple isolates from the Colletotrichum gloeosporioides species complex.</title>
        <authorList>
            <person name="Gan P."/>
            <person name="Shirasu K."/>
        </authorList>
    </citation>
    <scope>NUCLEOTIDE SEQUENCE [LARGE SCALE GENOMIC DNA]</scope>
    <source>
        <strain evidence="2 3">Nara gc5</strain>
    </source>
</reference>
<reference evidence="2 3" key="1">
    <citation type="submission" date="2012-08" db="EMBL/GenBank/DDBJ databases">
        <authorList>
            <person name="Gan P.H.P."/>
            <person name="Ikeda K."/>
            <person name="Irieda H."/>
            <person name="Narusaka M."/>
            <person name="O'Connell R.J."/>
            <person name="Narusaka Y."/>
            <person name="Takano Y."/>
            <person name="Kubo Y."/>
            <person name="Shirasu K."/>
        </authorList>
    </citation>
    <scope>NUCLEOTIDE SEQUENCE [LARGE SCALE GENOMIC DNA]</scope>
    <source>
        <strain evidence="2 3">Nara gc5</strain>
    </source>
</reference>
<dbReference type="AlphaFoldDB" id="A0A7J6J893"/>
<evidence type="ECO:0000313" key="2">
    <source>
        <dbReference type="EMBL" id="KAF4484788.1"/>
    </source>
</evidence>
<dbReference type="GeneID" id="43608554"/>
<gene>
    <name evidence="2" type="ORF">CGGC5_v007108</name>
</gene>
<dbReference type="SUPFAM" id="SSF52047">
    <property type="entry name" value="RNI-like"/>
    <property type="match status" value="1"/>
</dbReference>
<accession>A0A7J6J893</accession>
<evidence type="ECO:0000256" key="1">
    <source>
        <dbReference type="SAM" id="MobiDB-lite"/>
    </source>
</evidence>
<organism evidence="2 3">
    <name type="scientific">Colletotrichum fructicola (strain Nara gc5)</name>
    <name type="common">Anthracnose fungus</name>
    <name type="synonym">Colletotrichum gloeosporioides (strain Nara gc5)</name>
    <dbReference type="NCBI Taxonomy" id="1213859"/>
    <lineage>
        <taxon>Eukaryota</taxon>
        <taxon>Fungi</taxon>
        <taxon>Dikarya</taxon>
        <taxon>Ascomycota</taxon>
        <taxon>Pezizomycotina</taxon>
        <taxon>Sordariomycetes</taxon>
        <taxon>Hypocreomycetidae</taxon>
        <taxon>Glomerellales</taxon>
        <taxon>Glomerellaceae</taxon>
        <taxon>Colletotrichum</taxon>
        <taxon>Colletotrichum gloeosporioides species complex</taxon>
    </lineage>
</organism>
<dbReference type="RefSeq" id="XP_031878924.2">
    <property type="nucleotide sequence ID" value="XM_032024386.2"/>
</dbReference>
<keyword evidence="3" id="KW-1185">Reference proteome</keyword>
<name>A0A7J6J893_COLFN</name>
<protein>
    <submittedName>
        <fullName evidence="2">Uncharacterized protein</fullName>
    </submittedName>
</protein>